<proteinExistence type="predicted"/>
<organism evidence="2 3">
    <name type="scientific">Octadecabacter dasysiphoniae</name>
    <dbReference type="NCBI Taxonomy" id="2909341"/>
    <lineage>
        <taxon>Bacteria</taxon>
        <taxon>Pseudomonadati</taxon>
        <taxon>Pseudomonadota</taxon>
        <taxon>Alphaproteobacteria</taxon>
        <taxon>Rhodobacterales</taxon>
        <taxon>Roseobacteraceae</taxon>
        <taxon>Octadecabacter</taxon>
    </lineage>
</organism>
<sequence length="158" mass="16544">MIKLSALFAILVAPAFASCPDPTRQEGAVYNATGAELLAPRTFAVTAGGGLPVPCVDFVDADPSLLREELVGFMSGEPTAVIELEGMAPHILTVSARAECGPVLTVHASDGQWYFGEFSDAGQAVTLWGAPDGPLRVWVGSTTLAQCEGAFTLETFDR</sequence>
<keyword evidence="3" id="KW-1185">Reference proteome</keyword>
<gene>
    <name evidence="2" type="ORF">L0664_14175</name>
</gene>
<evidence type="ECO:0008006" key="4">
    <source>
        <dbReference type="Google" id="ProtNLM"/>
    </source>
</evidence>
<accession>A0ABS9CYJ0</accession>
<evidence type="ECO:0000313" key="2">
    <source>
        <dbReference type="EMBL" id="MCF2872218.1"/>
    </source>
</evidence>
<dbReference type="EMBL" id="JAKGAQ010000003">
    <property type="protein sequence ID" value="MCF2872218.1"/>
    <property type="molecule type" value="Genomic_DNA"/>
</dbReference>
<protein>
    <recommendedName>
        <fullName evidence="4">Lipoprotein</fullName>
    </recommendedName>
</protein>
<feature type="chain" id="PRO_5047410073" description="Lipoprotein" evidence="1">
    <location>
        <begin position="18"/>
        <end position="158"/>
    </location>
</feature>
<dbReference type="PROSITE" id="PS51257">
    <property type="entry name" value="PROKAR_LIPOPROTEIN"/>
    <property type="match status" value="1"/>
</dbReference>
<reference evidence="2 3" key="1">
    <citation type="submission" date="2022-01" db="EMBL/GenBank/DDBJ databases">
        <title>Octadecabacter sp. nov., isolated from a marine alga.</title>
        <authorList>
            <person name="Jin M.S."/>
            <person name="Kim H.M."/>
            <person name="Han D.M."/>
            <person name="Jung J.J."/>
            <person name="Jeon C.O."/>
        </authorList>
    </citation>
    <scope>NUCLEOTIDE SEQUENCE [LARGE SCALE GENOMIC DNA]</scope>
    <source>
        <strain evidence="2 3">G9-8</strain>
    </source>
</reference>
<feature type="signal peptide" evidence="1">
    <location>
        <begin position="1"/>
        <end position="17"/>
    </location>
</feature>
<dbReference type="RefSeq" id="WP_235226539.1">
    <property type="nucleotide sequence ID" value="NZ_JAKGAQ010000003.1"/>
</dbReference>
<name>A0ABS9CYJ0_9RHOB</name>
<evidence type="ECO:0000313" key="3">
    <source>
        <dbReference type="Proteomes" id="UP001200557"/>
    </source>
</evidence>
<comment type="caution">
    <text evidence="2">The sequence shown here is derived from an EMBL/GenBank/DDBJ whole genome shotgun (WGS) entry which is preliminary data.</text>
</comment>
<evidence type="ECO:0000256" key="1">
    <source>
        <dbReference type="SAM" id="SignalP"/>
    </source>
</evidence>
<keyword evidence="1" id="KW-0732">Signal</keyword>
<dbReference type="Proteomes" id="UP001200557">
    <property type="component" value="Unassembled WGS sequence"/>
</dbReference>